<comment type="caution">
    <text evidence="1">The sequence shown here is derived from an EMBL/GenBank/DDBJ whole genome shotgun (WGS) entry which is preliminary data.</text>
</comment>
<sequence>MATDPAAFELNEGEIHPAIQELIGGHEMNPTRTIESCLFVDGGMPEPKAENIHILVVLPEQKAQVWQTTCSVDNSLTTNGVRYAVHRLLESHFGYYDPELLRNGLDKAMWYDGKTLRIHALFEESRCLLRQTCLSRTNWNLLRF</sequence>
<evidence type="ECO:0000313" key="2">
    <source>
        <dbReference type="Proteomes" id="UP001165083"/>
    </source>
</evidence>
<dbReference type="EMBL" id="BSXW01000152">
    <property type="protein sequence ID" value="GMF13317.1"/>
    <property type="molecule type" value="Genomic_DNA"/>
</dbReference>
<protein>
    <submittedName>
        <fullName evidence="1">Unnamed protein product</fullName>
    </submittedName>
</protein>
<name>A0A9W6TJI6_9STRA</name>
<reference evidence="1" key="1">
    <citation type="submission" date="2023-04" db="EMBL/GenBank/DDBJ databases">
        <title>Phytophthora lilii NBRC 32176.</title>
        <authorList>
            <person name="Ichikawa N."/>
            <person name="Sato H."/>
            <person name="Tonouchi N."/>
        </authorList>
    </citation>
    <scope>NUCLEOTIDE SEQUENCE</scope>
    <source>
        <strain evidence="1">NBRC 32176</strain>
    </source>
</reference>
<keyword evidence="2" id="KW-1185">Reference proteome</keyword>
<proteinExistence type="predicted"/>
<dbReference type="AlphaFoldDB" id="A0A9W6TJI6"/>
<organism evidence="1 2">
    <name type="scientific">Phytophthora lilii</name>
    <dbReference type="NCBI Taxonomy" id="2077276"/>
    <lineage>
        <taxon>Eukaryota</taxon>
        <taxon>Sar</taxon>
        <taxon>Stramenopiles</taxon>
        <taxon>Oomycota</taxon>
        <taxon>Peronosporomycetes</taxon>
        <taxon>Peronosporales</taxon>
        <taxon>Peronosporaceae</taxon>
        <taxon>Phytophthora</taxon>
    </lineage>
</organism>
<accession>A0A9W6TJI6</accession>
<gene>
    <name evidence="1" type="ORF">Plil01_000380200</name>
</gene>
<dbReference type="Proteomes" id="UP001165083">
    <property type="component" value="Unassembled WGS sequence"/>
</dbReference>
<evidence type="ECO:0000313" key="1">
    <source>
        <dbReference type="EMBL" id="GMF13317.1"/>
    </source>
</evidence>